<keyword evidence="1 4" id="KW-0378">Hydrolase</keyword>
<accession>A0ABU3PA19</accession>
<dbReference type="SMART" id="SM01027">
    <property type="entry name" value="Beta-Casp"/>
    <property type="match status" value="1"/>
</dbReference>
<dbReference type="Pfam" id="PF00753">
    <property type="entry name" value="Lactamase_B"/>
    <property type="match status" value="1"/>
</dbReference>
<protein>
    <submittedName>
        <fullName evidence="4">MBL fold metallo-hydrolase</fullName>
        <ecNumber evidence="4">3.-.-.-</ecNumber>
    </submittedName>
</protein>
<dbReference type="Proteomes" id="UP001246372">
    <property type="component" value="Unassembled WGS sequence"/>
</dbReference>
<proteinExistence type="predicted"/>
<dbReference type="Pfam" id="PF07521">
    <property type="entry name" value="RMMBL"/>
    <property type="match status" value="1"/>
</dbReference>
<feature type="domain" description="Beta-Casp" evidence="3">
    <location>
        <begin position="246"/>
        <end position="368"/>
    </location>
</feature>
<dbReference type="InterPro" id="IPR011108">
    <property type="entry name" value="RMMBL"/>
</dbReference>
<dbReference type="RefSeq" id="WP_315649427.1">
    <property type="nucleotide sequence ID" value="NZ_JAVXZY010000002.1"/>
</dbReference>
<evidence type="ECO:0000313" key="5">
    <source>
        <dbReference type="Proteomes" id="UP001246372"/>
    </source>
</evidence>
<keyword evidence="5" id="KW-1185">Reference proteome</keyword>
<dbReference type="Pfam" id="PF10996">
    <property type="entry name" value="Beta-Casp"/>
    <property type="match status" value="1"/>
</dbReference>
<dbReference type="GO" id="GO:0016787">
    <property type="term" value="F:hydrolase activity"/>
    <property type="evidence" value="ECO:0007669"/>
    <property type="project" value="UniProtKB-KW"/>
</dbReference>
<dbReference type="SUPFAM" id="SSF56281">
    <property type="entry name" value="Metallo-hydrolase/oxidoreductase"/>
    <property type="match status" value="1"/>
</dbReference>
<dbReference type="SMART" id="SM00849">
    <property type="entry name" value="Lactamase_B"/>
    <property type="match status" value="1"/>
</dbReference>
<evidence type="ECO:0000259" key="2">
    <source>
        <dbReference type="SMART" id="SM00849"/>
    </source>
</evidence>
<evidence type="ECO:0000313" key="4">
    <source>
        <dbReference type="EMBL" id="MDT8998933.1"/>
    </source>
</evidence>
<comment type="caution">
    <text evidence="4">The sequence shown here is derived from an EMBL/GenBank/DDBJ whole genome shotgun (WGS) entry which is preliminary data.</text>
</comment>
<dbReference type="Gene3D" id="3.40.50.10890">
    <property type="match status" value="1"/>
</dbReference>
<sequence>MKLTFLGAADAVTGSRHLLDTGDRRLLLDCGLFQGFKVLRERNWAPLGVSPASIDALLLSHAHLDHSGYIPALVRQGFKGQIFSSPATRALCEVLLADSAHLQEEDARRANRAGSSRHDKALPLYTLADTKKALAHFVGLPRDGRLKLGQTEIRFTPVGHLLGASAITVKAGGKTIVFSGDVGRANDLMMPAPQRLEEADVLLIESTYGNRLHPAEDVQQRLAQIIRSTLRRGGSLLLPSFAVGRAQALLLVLQRLRISGELPDDVPIFLDSPMAREATEITQKYAKLLRTSPTEAARMSNGVHIIPKATESLKTASMVAKRSAIIISASGMATGGRVLNYLKTLAPDPRHHICFPGFQVGGSRGAKMIEGCREIKMHGEFVPVNAEISHLEGFSGHADADGLMAWMRGFKRAPEQVFVVHGEPAASDALRSRIQDELGWRVRVPQHGETVAL</sequence>
<evidence type="ECO:0000259" key="3">
    <source>
        <dbReference type="SMART" id="SM01027"/>
    </source>
</evidence>
<dbReference type="PANTHER" id="PTHR11203:SF37">
    <property type="entry name" value="INTEGRATOR COMPLEX SUBUNIT 11"/>
    <property type="match status" value="1"/>
</dbReference>
<gene>
    <name evidence="4" type="ORF">RQP53_06595</name>
</gene>
<name>A0ABU3PA19_9BURK</name>
<dbReference type="PANTHER" id="PTHR11203">
    <property type="entry name" value="CLEAVAGE AND POLYADENYLATION SPECIFICITY FACTOR FAMILY MEMBER"/>
    <property type="match status" value="1"/>
</dbReference>
<dbReference type="EMBL" id="JAVXZY010000002">
    <property type="protein sequence ID" value="MDT8998933.1"/>
    <property type="molecule type" value="Genomic_DNA"/>
</dbReference>
<dbReference type="EC" id="3.-.-.-" evidence="4"/>
<reference evidence="4" key="1">
    <citation type="submission" date="2023-09" db="EMBL/GenBank/DDBJ databases">
        <title>Paucibacter sp. APW11 Genome sequencing and assembly.</title>
        <authorList>
            <person name="Kim I."/>
        </authorList>
    </citation>
    <scope>NUCLEOTIDE SEQUENCE</scope>
    <source>
        <strain evidence="4">APW11</strain>
    </source>
</reference>
<dbReference type="InterPro" id="IPR050698">
    <property type="entry name" value="MBL"/>
</dbReference>
<organism evidence="4 5">
    <name type="scientific">Roseateles aquae</name>
    <dbReference type="NCBI Taxonomy" id="3077235"/>
    <lineage>
        <taxon>Bacteria</taxon>
        <taxon>Pseudomonadati</taxon>
        <taxon>Pseudomonadota</taxon>
        <taxon>Betaproteobacteria</taxon>
        <taxon>Burkholderiales</taxon>
        <taxon>Sphaerotilaceae</taxon>
        <taxon>Roseateles</taxon>
    </lineage>
</organism>
<evidence type="ECO:0000256" key="1">
    <source>
        <dbReference type="ARBA" id="ARBA00022801"/>
    </source>
</evidence>
<dbReference type="Gene3D" id="3.60.15.10">
    <property type="entry name" value="Ribonuclease Z/Hydroxyacylglutathione hydrolase-like"/>
    <property type="match status" value="1"/>
</dbReference>
<feature type="domain" description="Metallo-beta-lactamase" evidence="2">
    <location>
        <begin position="13"/>
        <end position="230"/>
    </location>
</feature>
<dbReference type="CDD" id="cd16295">
    <property type="entry name" value="TTHA0252-CPSF-like_MBL-fold"/>
    <property type="match status" value="1"/>
</dbReference>
<dbReference type="InterPro" id="IPR022712">
    <property type="entry name" value="Beta_Casp"/>
</dbReference>
<dbReference type="InterPro" id="IPR001279">
    <property type="entry name" value="Metallo-B-lactamas"/>
</dbReference>
<dbReference type="InterPro" id="IPR036866">
    <property type="entry name" value="RibonucZ/Hydroxyglut_hydro"/>
</dbReference>